<protein>
    <recommendedName>
        <fullName evidence="4">Tetratricopeptide repeat-containing protein</fullName>
    </recommendedName>
</protein>
<evidence type="ECO:0000313" key="2">
    <source>
        <dbReference type="EMBL" id="SMO35250.1"/>
    </source>
</evidence>
<feature type="transmembrane region" description="Helical" evidence="1">
    <location>
        <begin position="57"/>
        <end position="73"/>
    </location>
</feature>
<name>A0A521AKQ6_9BACT</name>
<evidence type="ECO:0000256" key="1">
    <source>
        <dbReference type="SAM" id="Phobius"/>
    </source>
</evidence>
<reference evidence="2 3" key="1">
    <citation type="submission" date="2017-05" db="EMBL/GenBank/DDBJ databases">
        <authorList>
            <person name="Varghese N."/>
            <person name="Submissions S."/>
        </authorList>
    </citation>
    <scope>NUCLEOTIDE SEQUENCE [LARGE SCALE GENOMIC DNA]</scope>
    <source>
        <strain evidence="2 3">DSM 16304</strain>
    </source>
</reference>
<dbReference type="RefSeq" id="WP_142933580.1">
    <property type="nucleotide sequence ID" value="NZ_FXTM01000002.1"/>
</dbReference>
<keyword evidence="1" id="KW-0472">Membrane</keyword>
<dbReference type="AlphaFoldDB" id="A0A521AKQ6"/>
<keyword evidence="1" id="KW-1133">Transmembrane helix</keyword>
<accession>A0A521AKQ6</accession>
<proteinExistence type="predicted"/>
<keyword evidence="1" id="KW-0812">Transmembrane</keyword>
<dbReference type="EMBL" id="FXTM01000002">
    <property type="protein sequence ID" value="SMO35250.1"/>
    <property type="molecule type" value="Genomic_DNA"/>
</dbReference>
<evidence type="ECO:0000313" key="3">
    <source>
        <dbReference type="Proteomes" id="UP000317315"/>
    </source>
</evidence>
<keyword evidence="3" id="KW-1185">Reference proteome</keyword>
<organism evidence="2 3">
    <name type="scientific">Balnearium lithotrophicum</name>
    <dbReference type="NCBI Taxonomy" id="223788"/>
    <lineage>
        <taxon>Bacteria</taxon>
        <taxon>Pseudomonadati</taxon>
        <taxon>Aquificota</taxon>
        <taxon>Aquificia</taxon>
        <taxon>Desulfurobacteriales</taxon>
        <taxon>Desulfurobacteriaceae</taxon>
        <taxon>Balnearium</taxon>
    </lineage>
</organism>
<dbReference type="OrthoDB" id="12780at2"/>
<evidence type="ECO:0008006" key="4">
    <source>
        <dbReference type="Google" id="ProtNLM"/>
    </source>
</evidence>
<sequence>MIRKFLLPFLLITTIVTTLSTISFPAEFKSSNINRILSESSIYTEEKEKEVTIKRNLFILLFLMLLTIWFLLLSRLKKDLKKSEDLLILVGRLLTEENCEELEEILVPVISFLKEDTFLIKSLADCYLKEGRFIEAAALYERISEIFRKSGFDVLSDSFKKRAEELLSREFRRG</sequence>
<dbReference type="Proteomes" id="UP000317315">
    <property type="component" value="Unassembled WGS sequence"/>
</dbReference>
<gene>
    <name evidence="2" type="ORF">SAMN06269117_10214</name>
</gene>